<gene>
    <name evidence="1" type="ORF">HPB47_012865</name>
</gene>
<protein>
    <submittedName>
        <fullName evidence="1">Uncharacterized protein</fullName>
    </submittedName>
</protein>
<name>A0AC60NSE6_IXOPE</name>
<accession>A0AC60NSE6</accession>
<reference evidence="1 2" key="1">
    <citation type="journal article" date="2020" name="Cell">
        <title>Large-Scale Comparative Analyses of Tick Genomes Elucidate Their Genetic Diversity and Vector Capacities.</title>
        <authorList>
            <consortium name="Tick Genome and Microbiome Consortium (TIGMIC)"/>
            <person name="Jia N."/>
            <person name="Wang J."/>
            <person name="Shi W."/>
            <person name="Du L."/>
            <person name="Sun Y."/>
            <person name="Zhan W."/>
            <person name="Jiang J.F."/>
            <person name="Wang Q."/>
            <person name="Zhang B."/>
            <person name="Ji P."/>
            <person name="Bell-Sakyi L."/>
            <person name="Cui X.M."/>
            <person name="Yuan T.T."/>
            <person name="Jiang B.G."/>
            <person name="Yang W.F."/>
            <person name="Lam T.T."/>
            <person name="Chang Q.C."/>
            <person name="Ding S.J."/>
            <person name="Wang X.J."/>
            <person name="Zhu J.G."/>
            <person name="Ruan X.D."/>
            <person name="Zhao L."/>
            <person name="Wei J.T."/>
            <person name="Ye R.Z."/>
            <person name="Que T.C."/>
            <person name="Du C.H."/>
            <person name="Zhou Y.H."/>
            <person name="Cheng J.X."/>
            <person name="Dai P.F."/>
            <person name="Guo W.B."/>
            <person name="Han X.H."/>
            <person name="Huang E.J."/>
            <person name="Li L.F."/>
            <person name="Wei W."/>
            <person name="Gao Y.C."/>
            <person name="Liu J.Z."/>
            <person name="Shao H.Z."/>
            <person name="Wang X."/>
            <person name="Wang C.C."/>
            <person name="Yang T.C."/>
            <person name="Huo Q.B."/>
            <person name="Li W."/>
            <person name="Chen H.Y."/>
            <person name="Chen S.E."/>
            <person name="Zhou L.G."/>
            <person name="Ni X.B."/>
            <person name="Tian J.H."/>
            <person name="Sheng Y."/>
            <person name="Liu T."/>
            <person name="Pan Y.S."/>
            <person name="Xia L.Y."/>
            <person name="Li J."/>
            <person name="Zhao F."/>
            <person name="Cao W.C."/>
        </authorList>
    </citation>
    <scope>NUCLEOTIDE SEQUENCE [LARGE SCALE GENOMIC DNA]</scope>
    <source>
        <strain evidence="1">Iper-2018</strain>
    </source>
</reference>
<evidence type="ECO:0000313" key="2">
    <source>
        <dbReference type="Proteomes" id="UP000805193"/>
    </source>
</evidence>
<keyword evidence="2" id="KW-1185">Reference proteome</keyword>
<organism evidence="1 2">
    <name type="scientific">Ixodes persulcatus</name>
    <name type="common">Taiga tick</name>
    <dbReference type="NCBI Taxonomy" id="34615"/>
    <lineage>
        <taxon>Eukaryota</taxon>
        <taxon>Metazoa</taxon>
        <taxon>Ecdysozoa</taxon>
        <taxon>Arthropoda</taxon>
        <taxon>Chelicerata</taxon>
        <taxon>Arachnida</taxon>
        <taxon>Acari</taxon>
        <taxon>Parasitiformes</taxon>
        <taxon>Ixodida</taxon>
        <taxon>Ixodoidea</taxon>
        <taxon>Ixodidae</taxon>
        <taxon>Ixodinae</taxon>
        <taxon>Ixodes</taxon>
    </lineage>
</organism>
<proteinExistence type="predicted"/>
<dbReference type="Proteomes" id="UP000805193">
    <property type="component" value="Unassembled WGS sequence"/>
</dbReference>
<evidence type="ECO:0000313" key="1">
    <source>
        <dbReference type="EMBL" id="KAG0410023.1"/>
    </source>
</evidence>
<comment type="caution">
    <text evidence="1">The sequence shown here is derived from an EMBL/GenBank/DDBJ whole genome shotgun (WGS) entry which is preliminary data.</text>
</comment>
<dbReference type="EMBL" id="JABSTQ010011564">
    <property type="protein sequence ID" value="KAG0410023.1"/>
    <property type="molecule type" value="Genomic_DNA"/>
</dbReference>
<sequence length="205" mass="22929">MGANVGCPSLPPVYPPRQPSQRPRHLRRCVSLGAHVILFSVYNLPPYVSEEALVQTLNPYGMVKAVTYATLRDRPDDRTGTRVANVEMTNPIPNFITVQGHRVVVDYRGFRCVCTSGRRKPQSHSSPEIPDLLLRHPLQSKEIPSRPTVPRKTPTLPSFDECHPRLLSTQPLAPQRRLFPKTAPCPIFFRTRPLPSASAPPSPMT</sequence>